<dbReference type="EMBL" id="CP124855">
    <property type="protein sequence ID" value="WHF52884.1"/>
    <property type="molecule type" value="Genomic_DNA"/>
</dbReference>
<accession>A0ABY8RI65</accession>
<gene>
    <name evidence="2" type="ORF">QGN23_06280</name>
</gene>
<evidence type="ECO:0000313" key="2">
    <source>
        <dbReference type="EMBL" id="WHF52884.1"/>
    </source>
</evidence>
<protein>
    <recommendedName>
        <fullName evidence="4">DUF4142 domain-containing protein</fullName>
    </recommendedName>
</protein>
<evidence type="ECO:0000313" key="3">
    <source>
        <dbReference type="Proteomes" id="UP001241656"/>
    </source>
</evidence>
<reference evidence="2 3" key="1">
    <citation type="submission" date="2023-05" db="EMBL/GenBank/DDBJ databases">
        <title>Genomic insight into Chryseobacterium sp. wdc7 isolated forest soil (Gotjawal).</title>
        <authorList>
            <person name="Park S.-J."/>
        </authorList>
    </citation>
    <scope>NUCLEOTIDE SEQUENCE [LARGE SCALE GENOMIC DNA]</scope>
    <source>
        <strain evidence="3">wdc7</strain>
    </source>
</reference>
<name>A0ABY8RI65_9FLAO</name>
<dbReference type="Proteomes" id="UP001241656">
    <property type="component" value="Chromosome"/>
</dbReference>
<organism evidence="2 3">
    <name type="scientific">Chryseobacterium gotjawalense</name>
    <dbReference type="NCBI Taxonomy" id="3042315"/>
    <lineage>
        <taxon>Bacteria</taxon>
        <taxon>Pseudomonadati</taxon>
        <taxon>Bacteroidota</taxon>
        <taxon>Flavobacteriia</taxon>
        <taxon>Flavobacteriales</taxon>
        <taxon>Weeksellaceae</taxon>
        <taxon>Chryseobacterium group</taxon>
        <taxon>Chryseobacterium</taxon>
    </lineage>
</organism>
<sequence length="214" mass="24510">MKTVHYIVLAVIFLTLANCKKRKMGDQVTNNKVQTTPNGSDIKFAEALKFIENGQLPKASKRIKEGIAELNKEAENINKSEKQKLDSLNSHLNKVSNDLENGKAVQINLIRNLIANAEIIANHSYLSSDDLLIWEDPDAAEINTTSKRFDVTFANLKNTERTVKQDAQKDHKDLVMEGEKLKADYNVWEKRTVEFNKKVNDHFKKNFQEFSYLN</sequence>
<proteinExistence type="predicted"/>
<keyword evidence="3" id="KW-1185">Reference proteome</keyword>
<evidence type="ECO:0000256" key="1">
    <source>
        <dbReference type="SAM" id="Coils"/>
    </source>
</evidence>
<evidence type="ECO:0008006" key="4">
    <source>
        <dbReference type="Google" id="ProtNLM"/>
    </source>
</evidence>
<dbReference type="RefSeq" id="WP_282906142.1">
    <property type="nucleotide sequence ID" value="NZ_CP124855.1"/>
</dbReference>
<feature type="coiled-coil region" evidence="1">
    <location>
        <begin position="60"/>
        <end position="98"/>
    </location>
</feature>
<keyword evidence="1" id="KW-0175">Coiled coil</keyword>